<name>A0ABQ7P3Q3_9HYPO</name>
<protein>
    <submittedName>
        <fullName evidence="1">Uncharacterized protein</fullName>
    </submittedName>
</protein>
<accession>A0ABQ7P3Q3</accession>
<evidence type="ECO:0000313" key="2">
    <source>
        <dbReference type="Proteomes" id="UP000742024"/>
    </source>
</evidence>
<evidence type="ECO:0000313" key="1">
    <source>
        <dbReference type="EMBL" id="KAG5953406.1"/>
    </source>
</evidence>
<comment type="caution">
    <text evidence="1">The sequence shown here is derived from an EMBL/GenBank/DDBJ whole genome shotgun (WGS) entry which is preliminary data.</text>
</comment>
<proteinExistence type="predicted"/>
<sequence length="91" mass="10562">MDPNTNNGAKIKDKLQRAINSVARKYALSEEWINSRMEIFAVGETRHHLFRASIEQNVILWRGTHLIIYAAQWEWSLARKLKRIGSQTARG</sequence>
<organism evidence="1 2">
    <name type="scientific">Claviceps arundinis</name>
    <dbReference type="NCBI Taxonomy" id="1623583"/>
    <lineage>
        <taxon>Eukaryota</taxon>
        <taxon>Fungi</taxon>
        <taxon>Dikarya</taxon>
        <taxon>Ascomycota</taxon>
        <taxon>Pezizomycotina</taxon>
        <taxon>Sordariomycetes</taxon>
        <taxon>Hypocreomycetidae</taxon>
        <taxon>Hypocreales</taxon>
        <taxon>Clavicipitaceae</taxon>
        <taxon>Claviceps</taxon>
    </lineage>
</organism>
<dbReference type="Proteomes" id="UP000742024">
    <property type="component" value="Unassembled WGS sequence"/>
</dbReference>
<dbReference type="EMBL" id="SRPR01000425">
    <property type="protein sequence ID" value="KAG5953406.1"/>
    <property type="molecule type" value="Genomic_DNA"/>
</dbReference>
<keyword evidence="2" id="KW-1185">Reference proteome</keyword>
<reference evidence="1 2" key="1">
    <citation type="journal article" date="2020" name="bioRxiv">
        <title>Whole genome comparisons of ergot fungi reveals the divergence and evolution of species within the genus Claviceps are the result of varying mechanisms driving genome evolution and host range expansion.</title>
        <authorList>
            <person name="Wyka S.A."/>
            <person name="Mondo S.J."/>
            <person name="Liu M."/>
            <person name="Dettman J."/>
            <person name="Nalam V."/>
            <person name="Broders K.D."/>
        </authorList>
    </citation>
    <scope>NUCLEOTIDE SEQUENCE [LARGE SCALE GENOMIC DNA]</scope>
    <source>
        <strain evidence="1 2">LM583</strain>
    </source>
</reference>
<gene>
    <name evidence="1" type="ORF">E4U57_005450</name>
</gene>